<dbReference type="RefSeq" id="WP_310305227.1">
    <property type="nucleotide sequence ID" value="NZ_BAAAPS010000005.1"/>
</dbReference>
<proteinExistence type="predicted"/>
<evidence type="ECO:0000313" key="3">
    <source>
        <dbReference type="Proteomes" id="UP001183648"/>
    </source>
</evidence>
<reference evidence="2 3" key="1">
    <citation type="submission" date="2023-07" db="EMBL/GenBank/DDBJ databases">
        <title>Sequencing the genomes of 1000 actinobacteria strains.</title>
        <authorList>
            <person name="Klenk H.-P."/>
        </authorList>
    </citation>
    <scope>NUCLEOTIDE SEQUENCE [LARGE SCALE GENOMIC DNA]</scope>
    <source>
        <strain evidence="2 3">DSM 19426</strain>
    </source>
</reference>
<dbReference type="EMBL" id="JAVDYG010000001">
    <property type="protein sequence ID" value="MDR7364064.1"/>
    <property type="molecule type" value="Genomic_DNA"/>
</dbReference>
<protein>
    <recommendedName>
        <fullName evidence="1">Terminase large subunit-like ATPase domain-containing protein</fullName>
    </recommendedName>
</protein>
<dbReference type="Proteomes" id="UP001183648">
    <property type="component" value="Unassembled WGS sequence"/>
</dbReference>
<accession>A0ABU2C088</accession>
<dbReference type="InterPro" id="IPR027417">
    <property type="entry name" value="P-loop_NTPase"/>
</dbReference>
<sequence>MSEAAYNVALTLRVVAGTSEPAPWGSVADARQRADMRALLAGDDSRQHVWQRARGYMKTTDSGVAALAALLTDVPANGVVQVFAVDLEQARKIMTAIRTAAAHLPSVPLKVTASRVTRTDNDAAIVVETSDAASALGASPHLLILDEFANWKDTASFQDLWDNVYSGLPKQGNARILIVTSAGPIGTWPHGRLTTFQGSKHWRYSLAPGPAPWRTPEDLERQREGLSSAAAFRMFHLNEFTTPEDGLVGEEDLAAAVAEGVRVRPYDPRHAYVVTADLGVVKDATVVTVCHREGDRVVQDVLARWLPRHGRHVRLDDVRDEVARLHAEYGSAPVRIDPSQARQMVQGLQETGVLIETVTIDANYNHACATALQQAFERRRVDLLDVPEQTAELGTVVVRTRTSGGKETVALDSTGNGHDDIADVLGMAAEFLMSRPYFGVPSINNAAALRGTEIRRGGGAREGVRLGKRDLGTVPNNTRRKVPGAPGAYERFRRRVGY</sequence>
<dbReference type="Gene3D" id="3.30.420.240">
    <property type="match status" value="1"/>
</dbReference>
<dbReference type="Gene3D" id="3.40.50.300">
    <property type="entry name" value="P-loop containing nucleotide triphosphate hydrolases"/>
    <property type="match status" value="1"/>
</dbReference>
<name>A0ABU2C088_9ACTN</name>
<comment type="caution">
    <text evidence="2">The sequence shown here is derived from an EMBL/GenBank/DDBJ whole genome shotgun (WGS) entry which is preliminary data.</text>
</comment>
<dbReference type="Pfam" id="PF03354">
    <property type="entry name" value="TerL_ATPase"/>
    <property type="match status" value="1"/>
</dbReference>
<keyword evidence="3" id="KW-1185">Reference proteome</keyword>
<organism evidence="2 3">
    <name type="scientific">Nocardioides marmoribigeumensis</name>
    <dbReference type="NCBI Taxonomy" id="433649"/>
    <lineage>
        <taxon>Bacteria</taxon>
        <taxon>Bacillati</taxon>
        <taxon>Actinomycetota</taxon>
        <taxon>Actinomycetes</taxon>
        <taxon>Propionibacteriales</taxon>
        <taxon>Nocardioidaceae</taxon>
        <taxon>Nocardioides</taxon>
    </lineage>
</organism>
<gene>
    <name evidence="2" type="ORF">J2S63_003617</name>
</gene>
<dbReference type="InterPro" id="IPR046461">
    <property type="entry name" value="TerL_ATPase"/>
</dbReference>
<evidence type="ECO:0000313" key="2">
    <source>
        <dbReference type="EMBL" id="MDR7364064.1"/>
    </source>
</evidence>
<feature type="domain" description="Terminase large subunit-like ATPase" evidence="1">
    <location>
        <begin position="48"/>
        <end position="184"/>
    </location>
</feature>
<evidence type="ECO:0000259" key="1">
    <source>
        <dbReference type="Pfam" id="PF03354"/>
    </source>
</evidence>